<evidence type="ECO:0000256" key="3">
    <source>
        <dbReference type="ARBA" id="ARBA00022452"/>
    </source>
</evidence>
<evidence type="ECO:0000313" key="9">
    <source>
        <dbReference type="EMBL" id="TGY93168.1"/>
    </source>
</evidence>
<comment type="subcellular location">
    <subcellularLocation>
        <location evidence="1">Cell outer membrane</location>
        <topology evidence="1">Multi-pass membrane protein</topology>
    </subcellularLocation>
</comment>
<gene>
    <name evidence="9" type="ORF">E5162_08890</name>
</gene>
<comment type="caution">
    <text evidence="9">The sequence shown here is derived from an EMBL/GenBank/DDBJ whole genome shotgun (WGS) entry which is preliminary data.</text>
</comment>
<reference evidence="9 10" key="1">
    <citation type="journal article" date="2013" name="Int. J. Syst. Evol. Microbiol.">
        <title>Marinicauda pacifica gen. nov., sp. nov., a prosthecate alphaproteobacterium of the family Hyphomonadaceae isolated from deep seawater.</title>
        <authorList>
            <person name="Zhang X.Y."/>
            <person name="Li G.W."/>
            <person name="Wang C.S."/>
            <person name="Zhang Y.J."/>
            <person name="Xu X.W."/>
            <person name="Li H."/>
            <person name="Liu A."/>
            <person name="Liu C."/>
            <person name="Xie B.B."/>
            <person name="Qin Q.L."/>
            <person name="Xu Z."/>
            <person name="Chen X.L."/>
            <person name="Zhou B.C."/>
            <person name="Zhang Y.Z."/>
        </authorList>
    </citation>
    <scope>NUCLEOTIDE SEQUENCE [LARGE SCALE GENOMIC DNA]</scope>
    <source>
        <strain evidence="9 10">P-1 km-3</strain>
    </source>
</reference>
<keyword evidence="5 8" id="KW-0732">Signal</keyword>
<keyword evidence="10" id="KW-1185">Reference proteome</keyword>
<accession>A0A4S2HBU7</accession>
<evidence type="ECO:0000313" key="10">
    <source>
        <dbReference type="Proteomes" id="UP000305451"/>
    </source>
</evidence>
<dbReference type="InterPro" id="IPR005017">
    <property type="entry name" value="OMPP1/FadL/TodX"/>
</dbReference>
<keyword evidence="6" id="KW-0472">Membrane</keyword>
<protein>
    <submittedName>
        <fullName evidence="9">Transporter</fullName>
    </submittedName>
</protein>
<dbReference type="GO" id="GO:0009279">
    <property type="term" value="C:cell outer membrane"/>
    <property type="evidence" value="ECO:0007669"/>
    <property type="project" value="UniProtKB-SubCell"/>
</dbReference>
<evidence type="ECO:0000256" key="2">
    <source>
        <dbReference type="ARBA" id="ARBA00008163"/>
    </source>
</evidence>
<proteinExistence type="inferred from homology"/>
<sequence length="450" mass="47427">MALPLRAFSVSASLATLAAASATAPALAGGFQIKEYSARDLGLAQAGNTTLAADATTVFSNPAGMTKLDGLQVNGGLQYIIGDGEFSDGGSVDALGNPLSGGDGGDLFQDTAVPSLYIAAPINDRLWVGASVAAPFGLSTDYEPDWIGRYHAVESNLMAVDLNASLGYRVNEWLSLGGGVSAQYADVELSNAIDFGAVCLSQVEPGAPGTCSAIGALPQQADGFVHLEGDDWSFGWNLGVLLDVSPGTRIGIAYRSEVSHDLEGEADFTVPTAIGQIIDPAFTDTGASAPLDLPQTASIGIRHQLNSEWAVMSDVSWTGWEGNLEALEVNYANPAQPRTVEELRYQNTFRYAIGAEYSRWDDLTLRAGLAYDKSPSEGDFRSARTPDADRVIAALGLSWTPRESVTVDAGYQHLFFADAPIDQAGNSGDRLVGEFDNSADIVGVSLNWRM</sequence>
<evidence type="ECO:0000256" key="4">
    <source>
        <dbReference type="ARBA" id="ARBA00022692"/>
    </source>
</evidence>
<dbReference type="OrthoDB" id="19849at2"/>
<keyword evidence="7" id="KW-0998">Cell outer membrane</keyword>
<dbReference type="GO" id="GO:0015483">
    <property type="term" value="F:long-chain fatty acid transporting porin activity"/>
    <property type="evidence" value="ECO:0007669"/>
    <property type="project" value="TreeGrafter"/>
</dbReference>
<name>A0A4S2HBU7_9PROT</name>
<dbReference type="RefSeq" id="WP_135944886.1">
    <property type="nucleotide sequence ID" value="NZ_BMEI01000002.1"/>
</dbReference>
<evidence type="ECO:0000256" key="1">
    <source>
        <dbReference type="ARBA" id="ARBA00004571"/>
    </source>
</evidence>
<feature type="signal peptide" evidence="8">
    <location>
        <begin position="1"/>
        <end position="28"/>
    </location>
</feature>
<dbReference type="Proteomes" id="UP000305451">
    <property type="component" value="Unassembled WGS sequence"/>
</dbReference>
<evidence type="ECO:0000256" key="7">
    <source>
        <dbReference type="ARBA" id="ARBA00023237"/>
    </source>
</evidence>
<dbReference type="SUPFAM" id="SSF56935">
    <property type="entry name" value="Porins"/>
    <property type="match status" value="1"/>
</dbReference>
<keyword evidence="3" id="KW-1134">Transmembrane beta strand</keyword>
<evidence type="ECO:0000256" key="8">
    <source>
        <dbReference type="SAM" id="SignalP"/>
    </source>
</evidence>
<dbReference type="AlphaFoldDB" id="A0A4S2HBU7"/>
<evidence type="ECO:0000256" key="5">
    <source>
        <dbReference type="ARBA" id="ARBA00022729"/>
    </source>
</evidence>
<dbReference type="Gene3D" id="2.40.160.60">
    <property type="entry name" value="Outer membrane protein transport protein (OMPP1/FadL/TodX)"/>
    <property type="match status" value="1"/>
</dbReference>
<comment type="similarity">
    <text evidence="2">Belongs to the OmpP1/FadL family.</text>
</comment>
<dbReference type="PANTHER" id="PTHR35093">
    <property type="entry name" value="OUTER MEMBRANE PROTEIN NMB0088-RELATED"/>
    <property type="match status" value="1"/>
</dbReference>
<dbReference type="EMBL" id="SRXV01000002">
    <property type="protein sequence ID" value="TGY93168.1"/>
    <property type="molecule type" value="Genomic_DNA"/>
</dbReference>
<organism evidence="9 10">
    <name type="scientific">Marinicauda pacifica</name>
    <dbReference type="NCBI Taxonomy" id="1133559"/>
    <lineage>
        <taxon>Bacteria</taxon>
        <taxon>Pseudomonadati</taxon>
        <taxon>Pseudomonadota</taxon>
        <taxon>Alphaproteobacteria</taxon>
        <taxon>Maricaulales</taxon>
        <taxon>Maricaulaceae</taxon>
        <taxon>Marinicauda</taxon>
    </lineage>
</organism>
<evidence type="ECO:0000256" key="6">
    <source>
        <dbReference type="ARBA" id="ARBA00023136"/>
    </source>
</evidence>
<keyword evidence="4" id="KW-0812">Transmembrane</keyword>
<dbReference type="Pfam" id="PF03349">
    <property type="entry name" value="Toluene_X"/>
    <property type="match status" value="1"/>
</dbReference>
<dbReference type="PANTHER" id="PTHR35093:SF3">
    <property type="entry name" value="LONG-CHAIN FATTY ACID TRANSPORT PROTEIN"/>
    <property type="match status" value="1"/>
</dbReference>
<feature type="chain" id="PRO_5020465247" evidence="8">
    <location>
        <begin position="29"/>
        <end position="450"/>
    </location>
</feature>